<dbReference type="FunFam" id="3.90.1150.10:FF:000006">
    <property type="entry name" value="Phosphoserine aminotransferase"/>
    <property type="match status" value="1"/>
</dbReference>
<comment type="pathway">
    <text evidence="1 12">Cofactor biosynthesis; pyridoxine 5'-phosphate biosynthesis; pyridoxine 5'-phosphate from D-erythrose 4-phosphate: step 3/5.</text>
</comment>
<comment type="subcellular location">
    <subcellularLocation>
        <location evidence="12">Cytoplasm</location>
    </subcellularLocation>
</comment>
<feature type="modified residue" description="N6-(pyridoxal phosphate)lysine" evidence="12">
    <location>
        <position position="196"/>
    </location>
</feature>
<keyword evidence="7 12" id="KW-0663">Pyridoxal phosphate</keyword>
<dbReference type="EC" id="2.6.1.52" evidence="12"/>
<comment type="similarity">
    <text evidence="3 12">Belongs to the class-V pyridoxal-phosphate-dependent aminotransferase family. SerC subfamily.</text>
</comment>
<keyword evidence="9 12" id="KW-0718">Serine biosynthesis</keyword>
<protein>
    <recommendedName>
        <fullName evidence="12">Phosphoserine aminotransferase</fullName>
        <ecNumber evidence="12">2.6.1.52</ecNumber>
    </recommendedName>
    <alternativeName>
        <fullName evidence="12">Phosphohydroxythreonine aminotransferase</fullName>
        <shortName evidence="12">PSAT</shortName>
    </alternativeName>
</protein>
<dbReference type="InterPro" id="IPR015422">
    <property type="entry name" value="PyrdxlP-dep_Trfase_small"/>
</dbReference>
<dbReference type="Gene3D" id="3.40.640.10">
    <property type="entry name" value="Type I PLP-dependent aspartate aminotransferase-like (Major domain)"/>
    <property type="match status" value="1"/>
</dbReference>
<dbReference type="AlphaFoldDB" id="A0A316U1G1"/>
<evidence type="ECO:0000256" key="12">
    <source>
        <dbReference type="HAMAP-Rule" id="MF_00160"/>
    </source>
</evidence>
<dbReference type="Proteomes" id="UP000245533">
    <property type="component" value="Unassembled WGS sequence"/>
</dbReference>
<dbReference type="UniPathway" id="UPA00244">
    <property type="reaction ID" value="UER00311"/>
</dbReference>
<evidence type="ECO:0000256" key="11">
    <source>
        <dbReference type="ARBA" id="ARBA00049007"/>
    </source>
</evidence>
<comment type="caution">
    <text evidence="12">Lacks conserved residue(s) required for the propagation of feature annotation.</text>
</comment>
<feature type="binding site" evidence="12">
    <location>
        <position position="102"/>
    </location>
    <ligand>
        <name>pyridoxal 5'-phosphate</name>
        <dbReference type="ChEBI" id="CHEBI:597326"/>
    </ligand>
</feature>
<dbReference type="OrthoDB" id="9809412at2"/>
<gene>
    <name evidence="12" type="primary">serC</name>
    <name evidence="15" type="ORF">DDZ15_05690</name>
</gene>
<evidence type="ECO:0000256" key="13">
    <source>
        <dbReference type="RuleBase" id="RU004505"/>
    </source>
</evidence>
<feature type="domain" description="Aminotransferase class V" evidence="14">
    <location>
        <begin position="5"/>
        <end position="347"/>
    </location>
</feature>
<comment type="subunit">
    <text evidence="12">Homodimer.</text>
</comment>
<dbReference type="NCBIfam" id="NF003764">
    <property type="entry name" value="PRK05355.1"/>
    <property type="match status" value="1"/>
</dbReference>
<sequence>MKRVHNFSAGPATLPLSVLMKAQEELLDYRDSGASIIEMSHRSPQYTEVNEQAVTRLKKILGAGDEWHVLFLQGGASSQFMMSAHNFLNSERTANYIDTGTWSAKAIKEAKHYGSVHTSFSGKESGYTHIPSNSELTFTDESVYTHFTSNNTIFGTQFRSEPASGGAPLVCDASSDFLSRSLDLDKYGLIYAGAQKNLGPAGVTVVMIRTSFLERQRPEAIPTILNYKTHTAKLFNTPPVFAVYMVNLVLEWIIEKGGISYFEKINRQKADSLYGEIDKDDFYRGTVEKESRSLMNVTFRMDNEDLEKLFLTEAAKEDLVALKGHRSVGGIRASIYNACPTESVQALVEFMSEFRKKNG</sequence>
<keyword evidence="4 12" id="KW-0032">Aminotransferase</keyword>
<comment type="cofactor">
    <cofactor evidence="12">
        <name>pyridoxal 5'-phosphate</name>
        <dbReference type="ChEBI" id="CHEBI:597326"/>
    </cofactor>
    <text evidence="12">Binds 1 pyridoxal phosphate per subunit.</text>
</comment>
<dbReference type="PROSITE" id="PS00595">
    <property type="entry name" value="AA_TRANSFER_CLASS_5"/>
    <property type="match status" value="1"/>
</dbReference>
<dbReference type="EMBL" id="QGGB01000005">
    <property type="protein sequence ID" value="PWN06766.1"/>
    <property type="molecule type" value="Genomic_DNA"/>
</dbReference>
<dbReference type="PANTHER" id="PTHR43247:SF1">
    <property type="entry name" value="PHOSPHOSERINE AMINOTRANSFERASE"/>
    <property type="match status" value="1"/>
</dbReference>
<dbReference type="InterPro" id="IPR015424">
    <property type="entry name" value="PyrdxlP-dep_Trfase"/>
</dbReference>
<proteinExistence type="inferred from homology"/>
<keyword evidence="5 12" id="KW-0028">Amino-acid biosynthesis</keyword>
<dbReference type="Gene3D" id="3.90.1150.10">
    <property type="entry name" value="Aspartate Aminotransferase, domain 1"/>
    <property type="match status" value="1"/>
</dbReference>
<evidence type="ECO:0000256" key="6">
    <source>
        <dbReference type="ARBA" id="ARBA00022679"/>
    </source>
</evidence>
<evidence type="ECO:0000256" key="10">
    <source>
        <dbReference type="ARBA" id="ARBA00047630"/>
    </source>
</evidence>
<dbReference type="SUPFAM" id="SSF53383">
    <property type="entry name" value="PLP-dependent transferases"/>
    <property type="match status" value="1"/>
</dbReference>
<evidence type="ECO:0000256" key="7">
    <source>
        <dbReference type="ARBA" id="ARBA00022898"/>
    </source>
</evidence>
<comment type="catalytic activity">
    <reaction evidence="11 12 13">
        <text>O-phospho-L-serine + 2-oxoglutarate = 3-phosphooxypyruvate + L-glutamate</text>
        <dbReference type="Rhea" id="RHEA:14329"/>
        <dbReference type="ChEBI" id="CHEBI:16810"/>
        <dbReference type="ChEBI" id="CHEBI:18110"/>
        <dbReference type="ChEBI" id="CHEBI:29985"/>
        <dbReference type="ChEBI" id="CHEBI:57524"/>
        <dbReference type="EC" id="2.6.1.52"/>
    </reaction>
</comment>
<dbReference type="GO" id="GO:0030170">
    <property type="term" value="F:pyridoxal phosphate binding"/>
    <property type="evidence" value="ECO:0007669"/>
    <property type="project" value="UniProtKB-UniRule"/>
</dbReference>
<comment type="catalytic activity">
    <reaction evidence="10 12">
        <text>4-(phosphooxy)-L-threonine + 2-oxoglutarate = (R)-3-hydroxy-2-oxo-4-phosphooxybutanoate + L-glutamate</text>
        <dbReference type="Rhea" id="RHEA:16573"/>
        <dbReference type="ChEBI" id="CHEBI:16810"/>
        <dbReference type="ChEBI" id="CHEBI:29985"/>
        <dbReference type="ChEBI" id="CHEBI:58452"/>
        <dbReference type="ChEBI" id="CHEBI:58538"/>
        <dbReference type="EC" id="2.6.1.52"/>
    </reaction>
</comment>
<keyword evidence="12" id="KW-0963">Cytoplasm</keyword>
<dbReference type="GO" id="GO:0004648">
    <property type="term" value="F:O-phospho-L-serine:2-oxoglutarate aminotransferase activity"/>
    <property type="evidence" value="ECO:0007669"/>
    <property type="project" value="UniProtKB-UniRule"/>
</dbReference>
<comment type="caution">
    <text evidence="15">The sequence shown here is derived from an EMBL/GenBank/DDBJ whole genome shotgun (WGS) entry which is preliminary data.</text>
</comment>
<keyword evidence="6 12" id="KW-0808">Transferase</keyword>
<dbReference type="Pfam" id="PF00266">
    <property type="entry name" value="Aminotran_5"/>
    <property type="match status" value="1"/>
</dbReference>
<name>A0A316U1G1_9BACT</name>
<evidence type="ECO:0000256" key="2">
    <source>
        <dbReference type="ARBA" id="ARBA00005099"/>
    </source>
</evidence>
<dbReference type="PANTHER" id="PTHR43247">
    <property type="entry name" value="PHOSPHOSERINE AMINOTRANSFERASE"/>
    <property type="match status" value="1"/>
</dbReference>
<feature type="binding site" evidence="12">
    <location>
        <position position="42"/>
    </location>
    <ligand>
        <name>L-glutamate</name>
        <dbReference type="ChEBI" id="CHEBI:29985"/>
    </ligand>
</feature>
<evidence type="ECO:0000313" key="15">
    <source>
        <dbReference type="EMBL" id="PWN06766.1"/>
    </source>
</evidence>
<dbReference type="NCBIfam" id="TIGR01364">
    <property type="entry name" value="serC_1"/>
    <property type="match status" value="1"/>
</dbReference>
<dbReference type="UniPathway" id="UPA00135">
    <property type="reaction ID" value="UER00197"/>
</dbReference>
<dbReference type="PIRSF" id="PIRSF000525">
    <property type="entry name" value="SerC"/>
    <property type="match status" value="1"/>
</dbReference>
<dbReference type="GO" id="GO:0005737">
    <property type="term" value="C:cytoplasm"/>
    <property type="evidence" value="ECO:0007669"/>
    <property type="project" value="UniProtKB-SubCell"/>
</dbReference>
<dbReference type="RefSeq" id="WP_109646014.1">
    <property type="nucleotide sequence ID" value="NZ_QGGB01000005.1"/>
</dbReference>
<dbReference type="InterPro" id="IPR000192">
    <property type="entry name" value="Aminotrans_V_dom"/>
</dbReference>
<evidence type="ECO:0000259" key="14">
    <source>
        <dbReference type="Pfam" id="PF00266"/>
    </source>
</evidence>
<evidence type="ECO:0000256" key="5">
    <source>
        <dbReference type="ARBA" id="ARBA00022605"/>
    </source>
</evidence>
<evidence type="ECO:0000256" key="8">
    <source>
        <dbReference type="ARBA" id="ARBA00023096"/>
    </source>
</evidence>
<dbReference type="InterPro" id="IPR015421">
    <property type="entry name" value="PyrdxlP-dep_Trfase_major"/>
</dbReference>
<keyword evidence="16" id="KW-1185">Reference proteome</keyword>
<feature type="binding site" evidence="12">
    <location>
        <position position="195"/>
    </location>
    <ligand>
        <name>pyridoxal 5'-phosphate</name>
        <dbReference type="ChEBI" id="CHEBI:597326"/>
    </ligand>
</feature>
<organism evidence="15 16">
    <name type="scientific">Rhodohalobacter mucosus</name>
    <dbReference type="NCBI Taxonomy" id="2079485"/>
    <lineage>
        <taxon>Bacteria</taxon>
        <taxon>Pseudomonadati</taxon>
        <taxon>Balneolota</taxon>
        <taxon>Balneolia</taxon>
        <taxon>Balneolales</taxon>
        <taxon>Balneolaceae</taxon>
        <taxon>Rhodohalobacter</taxon>
    </lineage>
</organism>
<dbReference type="InterPro" id="IPR022278">
    <property type="entry name" value="Pser_aminoTfrase"/>
</dbReference>
<feature type="binding site" evidence="12">
    <location>
        <position position="172"/>
    </location>
    <ligand>
        <name>pyridoxal 5'-phosphate</name>
        <dbReference type="ChEBI" id="CHEBI:597326"/>
    </ligand>
</feature>
<feature type="binding site" evidence="12">
    <location>
        <begin position="76"/>
        <end position="77"/>
    </location>
    <ligand>
        <name>pyridoxal 5'-phosphate</name>
        <dbReference type="ChEBI" id="CHEBI:597326"/>
    </ligand>
</feature>
<reference evidence="15 16" key="1">
    <citation type="submission" date="2018-05" db="EMBL/GenBank/DDBJ databases">
        <title>Rhodohalobacter halophilus gen. nov., sp. nov., a moderately halophilic member of the family Balneolaceae.</title>
        <authorList>
            <person name="Liu Z.-W."/>
        </authorList>
    </citation>
    <scope>NUCLEOTIDE SEQUENCE [LARGE SCALE GENOMIC DNA]</scope>
    <source>
        <strain evidence="15 16">8A47</strain>
    </source>
</reference>
<feature type="binding site" evidence="12">
    <location>
        <begin position="236"/>
        <end position="237"/>
    </location>
    <ligand>
        <name>pyridoxal 5'-phosphate</name>
        <dbReference type="ChEBI" id="CHEBI:597326"/>
    </ligand>
</feature>
<dbReference type="GO" id="GO:0006564">
    <property type="term" value="P:L-serine biosynthetic process"/>
    <property type="evidence" value="ECO:0007669"/>
    <property type="project" value="UniProtKB-UniRule"/>
</dbReference>
<dbReference type="HAMAP" id="MF_00160">
    <property type="entry name" value="SerC_aminotrans_5"/>
    <property type="match status" value="1"/>
</dbReference>
<evidence type="ECO:0000256" key="1">
    <source>
        <dbReference type="ARBA" id="ARBA00004915"/>
    </source>
</evidence>
<evidence type="ECO:0000313" key="16">
    <source>
        <dbReference type="Proteomes" id="UP000245533"/>
    </source>
</evidence>
<comment type="pathway">
    <text evidence="2 12 13">Amino-acid biosynthesis; L-serine biosynthesis; L-serine from 3-phospho-D-glycerate: step 2/3.</text>
</comment>
<evidence type="ECO:0000256" key="9">
    <source>
        <dbReference type="ARBA" id="ARBA00023299"/>
    </source>
</evidence>
<dbReference type="InterPro" id="IPR020578">
    <property type="entry name" value="Aminotrans_V_PyrdxlP_BS"/>
</dbReference>
<dbReference type="FunFam" id="3.40.640.10:FF:000010">
    <property type="entry name" value="Phosphoserine aminotransferase"/>
    <property type="match status" value="1"/>
</dbReference>
<evidence type="ECO:0000256" key="3">
    <source>
        <dbReference type="ARBA" id="ARBA00006904"/>
    </source>
</evidence>
<accession>A0A316U1G1</accession>
<dbReference type="GO" id="GO:0008615">
    <property type="term" value="P:pyridoxine biosynthetic process"/>
    <property type="evidence" value="ECO:0007669"/>
    <property type="project" value="UniProtKB-UniRule"/>
</dbReference>
<keyword evidence="8 12" id="KW-0664">Pyridoxine biosynthesis</keyword>
<evidence type="ECO:0000256" key="4">
    <source>
        <dbReference type="ARBA" id="ARBA00022576"/>
    </source>
</evidence>
<feature type="binding site" evidence="12">
    <location>
        <position position="152"/>
    </location>
    <ligand>
        <name>pyridoxal 5'-phosphate</name>
        <dbReference type="ChEBI" id="CHEBI:597326"/>
    </ligand>
</feature>
<comment type="function">
    <text evidence="12">Catalyzes the reversible conversion of 3-phosphohydroxypyruvate to phosphoserine and of 3-hydroxy-2-oxo-4-phosphonooxybutanoate to phosphohydroxythreonine.</text>
</comment>